<comment type="caution">
    <text evidence="1">The sequence shown here is derived from an EMBL/GenBank/DDBJ whole genome shotgun (WGS) entry which is preliminary data.</text>
</comment>
<proteinExistence type="predicted"/>
<reference evidence="1" key="1">
    <citation type="submission" date="2020-11" db="EMBL/GenBank/DDBJ databases">
        <title>Sequencing the genomes of 1000 actinobacteria strains.</title>
        <authorList>
            <person name="Klenk H.-P."/>
        </authorList>
    </citation>
    <scope>NUCLEOTIDE SEQUENCE</scope>
    <source>
        <strain evidence="1">DSM 43175</strain>
    </source>
</reference>
<evidence type="ECO:0000313" key="1">
    <source>
        <dbReference type="EMBL" id="MBG6091714.1"/>
    </source>
</evidence>
<keyword evidence="2" id="KW-1185">Reference proteome</keyword>
<gene>
    <name evidence="1" type="ORF">IW256_005827</name>
</gene>
<organism evidence="1 2">
    <name type="scientific">Actinomadura viridis</name>
    <dbReference type="NCBI Taxonomy" id="58110"/>
    <lineage>
        <taxon>Bacteria</taxon>
        <taxon>Bacillati</taxon>
        <taxon>Actinomycetota</taxon>
        <taxon>Actinomycetes</taxon>
        <taxon>Streptosporangiales</taxon>
        <taxon>Thermomonosporaceae</taxon>
        <taxon>Actinomadura</taxon>
    </lineage>
</organism>
<dbReference type="RefSeq" id="WP_197013993.1">
    <property type="nucleotide sequence ID" value="NZ_BAABES010000002.1"/>
</dbReference>
<dbReference type="AlphaFoldDB" id="A0A931GT84"/>
<sequence>MARVRVQDVVVIEFSWWERPFVLRRTMRLTGAEVDAAEYVDSPMRRRIGPRAGLWITGLLKIGLFGVTDRSVVSVRRGTPAVEIRLRPGSSKVGSVLISTPDAEALAPRIAALTVTAR</sequence>
<accession>A0A931GT84</accession>
<evidence type="ECO:0000313" key="2">
    <source>
        <dbReference type="Proteomes" id="UP000614047"/>
    </source>
</evidence>
<dbReference type="Proteomes" id="UP000614047">
    <property type="component" value="Unassembled WGS sequence"/>
</dbReference>
<name>A0A931GT84_9ACTN</name>
<dbReference type="EMBL" id="JADOUA010000001">
    <property type="protein sequence ID" value="MBG6091714.1"/>
    <property type="molecule type" value="Genomic_DNA"/>
</dbReference>
<protein>
    <submittedName>
        <fullName evidence="1">Uncharacterized protein</fullName>
    </submittedName>
</protein>